<evidence type="ECO:0000256" key="1">
    <source>
        <dbReference type="ARBA" id="ARBA00004141"/>
    </source>
</evidence>
<dbReference type="GO" id="GO:0019646">
    <property type="term" value="P:aerobic electron transport chain"/>
    <property type="evidence" value="ECO:0007669"/>
    <property type="project" value="InterPro"/>
</dbReference>
<comment type="subcellular location">
    <subcellularLocation>
        <location evidence="6">Cell membrane</location>
        <topology evidence="6">Multi-pass membrane protein</topology>
    </subcellularLocation>
    <subcellularLocation>
        <location evidence="1">Membrane</location>
        <topology evidence="1">Multi-pass membrane protein</topology>
    </subcellularLocation>
</comment>
<accession>A0A1G9EPM7</accession>
<evidence type="ECO:0000256" key="4">
    <source>
        <dbReference type="ARBA" id="ARBA00022989"/>
    </source>
</evidence>
<feature type="transmembrane region" description="Helical" evidence="7">
    <location>
        <begin position="174"/>
        <end position="192"/>
    </location>
</feature>
<dbReference type="InterPro" id="IPR000298">
    <property type="entry name" value="Cyt_c_oxidase-like_su3"/>
</dbReference>
<gene>
    <name evidence="9" type="ORF">SAMN05421823_103545</name>
</gene>
<name>A0A1G9EPM7_9BACT</name>
<evidence type="ECO:0000313" key="10">
    <source>
        <dbReference type="Proteomes" id="UP000198510"/>
    </source>
</evidence>
<dbReference type="PANTHER" id="PTHR11403">
    <property type="entry name" value="CYTOCHROME C OXIDASE SUBUNIT III"/>
    <property type="match status" value="1"/>
</dbReference>
<sequence length="195" mass="22322">MRSTLYARRDPYQLMIYLGMLGSALIFLFLSVVYVLRKGGAQWETFALPRIFWLTTAAIMISSFTLTAARRAFHREKFLTYRLLLSATFVLALVFAVGQVLGGQQLLEEGITLQGNTAGAFVYLFSGLHLAHVLGGMLVVAYALVDGWRHHHYVDSFLQTLNPVKVSRLRLVNLYWHFVDVLWLYLFGFLLYHQL</sequence>
<dbReference type="Pfam" id="PF00510">
    <property type="entry name" value="COX3"/>
    <property type="match status" value="1"/>
</dbReference>
<feature type="transmembrane region" description="Helical" evidence="7">
    <location>
        <begin position="51"/>
        <end position="69"/>
    </location>
</feature>
<keyword evidence="5 7" id="KW-0472">Membrane</keyword>
<dbReference type="PROSITE" id="PS50253">
    <property type="entry name" value="COX3"/>
    <property type="match status" value="1"/>
</dbReference>
<evidence type="ECO:0000256" key="6">
    <source>
        <dbReference type="RuleBase" id="RU003376"/>
    </source>
</evidence>
<keyword evidence="10" id="KW-1185">Reference proteome</keyword>
<keyword evidence="4 7" id="KW-1133">Transmembrane helix</keyword>
<dbReference type="GO" id="GO:0004129">
    <property type="term" value="F:cytochrome-c oxidase activity"/>
    <property type="evidence" value="ECO:0007669"/>
    <property type="project" value="InterPro"/>
</dbReference>
<dbReference type="GO" id="GO:0005886">
    <property type="term" value="C:plasma membrane"/>
    <property type="evidence" value="ECO:0007669"/>
    <property type="project" value="UniProtKB-SubCell"/>
</dbReference>
<reference evidence="9 10" key="1">
    <citation type="submission" date="2016-10" db="EMBL/GenBank/DDBJ databases">
        <authorList>
            <person name="de Groot N.N."/>
        </authorList>
    </citation>
    <scope>NUCLEOTIDE SEQUENCE [LARGE SCALE GENOMIC DNA]</scope>
    <source>
        <strain evidence="9 10">DSM 25186</strain>
    </source>
</reference>
<dbReference type="STRING" id="1075417.SAMN05421823_103545"/>
<proteinExistence type="inferred from homology"/>
<protein>
    <submittedName>
        <fullName evidence="9">Cytochrome c oxidase subunit 3</fullName>
    </submittedName>
</protein>
<dbReference type="InterPro" id="IPR013833">
    <property type="entry name" value="Cyt_c_oxidase_su3_a-hlx"/>
</dbReference>
<dbReference type="InterPro" id="IPR035973">
    <property type="entry name" value="Cyt_c_oxidase_su3-like_sf"/>
</dbReference>
<feature type="transmembrane region" description="Helical" evidence="7">
    <location>
        <begin position="12"/>
        <end position="36"/>
    </location>
</feature>
<evidence type="ECO:0000313" key="9">
    <source>
        <dbReference type="EMBL" id="SDK78096.1"/>
    </source>
</evidence>
<dbReference type="EMBL" id="FNFO01000003">
    <property type="protein sequence ID" value="SDK78096.1"/>
    <property type="molecule type" value="Genomic_DNA"/>
</dbReference>
<evidence type="ECO:0000256" key="2">
    <source>
        <dbReference type="ARBA" id="ARBA00010581"/>
    </source>
</evidence>
<dbReference type="Proteomes" id="UP000198510">
    <property type="component" value="Unassembled WGS sequence"/>
</dbReference>
<evidence type="ECO:0000256" key="5">
    <source>
        <dbReference type="ARBA" id="ARBA00023136"/>
    </source>
</evidence>
<comment type="similarity">
    <text evidence="2 6">Belongs to the cytochrome c oxidase subunit 3 family.</text>
</comment>
<dbReference type="AlphaFoldDB" id="A0A1G9EPM7"/>
<feature type="domain" description="Heme-copper oxidase subunit III family profile" evidence="8">
    <location>
        <begin position="1"/>
        <end position="195"/>
    </location>
</feature>
<evidence type="ECO:0000256" key="3">
    <source>
        <dbReference type="ARBA" id="ARBA00022692"/>
    </source>
</evidence>
<dbReference type="SUPFAM" id="SSF81452">
    <property type="entry name" value="Cytochrome c oxidase subunit III-like"/>
    <property type="match status" value="1"/>
</dbReference>
<dbReference type="RefSeq" id="WP_176955971.1">
    <property type="nucleotide sequence ID" value="NZ_FNFO01000003.1"/>
</dbReference>
<evidence type="ECO:0000256" key="7">
    <source>
        <dbReference type="SAM" id="Phobius"/>
    </source>
</evidence>
<evidence type="ECO:0000259" key="8">
    <source>
        <dbReference type="PROSITE" id="PS50253"/>
    </source>
</evidence>
<feature type="transmembrane region" description="Helical" evidence="7">
    <location>
        <begin position="121"/>
        <end position="145"/>
    </location>
</feature>
<dbReference type="InterPro" id="IPR024791">
    <property type="entry name" value="Cyt_c/ubiquinol_Oxase_su3"/>
</dbReference>
<dbReference type="Gene3D" id="1.20.120.80">
    <property type="entry name" value="Cytochrome c oxidase, subunit III, four-helix bundle"/>
    <property type="match status" value="1"/>
</dbReference>
<keyword evidence="3 6" id="KW-0812">Transmembrane</keyword>
<organism evidence="9 10">
    <name type="scientific">Catalinimonas alkaloidigena</name>
    <dbReference type="NCBI Taxonomy" id="1075417"/>
    <lineage>
        <taxon>Bacteria</taxon>
        <taxon>Pseudomonadati</taxon>
        <taxon>Bacteroidota</taxon>
        <taxon>Cytophagia</taxon>
        <taxon>Cytophagales</taxon>
        <taxon>Catalimonadaceae</taxon>
        <taxon>Catalinimonas</taxon>
    </lineage>
</organism>
<feature type="transmembrane region" description="Helical" evidence="7">
    <location>
        <begin position="81"/>
        <end position="101"/>
    </location>
</feature>
<dbReference type="PANTHER" id="PTHR11403:SF10">
    <property type="entry name" value="CYTOCHROME C OXIDASE"/>
    <property type="match status" value="1"/>
</dbReference>